<evidence type="ECO:0000256" key="8">
    <source>
        <dbReference type="ARBA" id="ARBA00049360"/>
    </source>
</evidence>
<gene>
    <name evidence="9" type="ORF">SELO1098_LOCUS3446</name>
</gene>
<keyword evidence="5" id="KW-0067">ATP-binding</keyword>
<evidence type="ECO:0000256" key="3">
    <source>
        <dbReference type="ARBA" id="ARBA00022741"/>
    </source>
</evidence>
<dbReference type="GO" id="GO:0005856">
    <property type="term" value="C:cytoskeleton"/>
    <property type="evidence" value="ECO:0007669"/>
    <property type="project" value="UniProtKB-SubCell"/>
</dbReference>
<evidence type="ECO:0000256" key="6">
    <source>
        <dbReference type="ARBA" id="ARBA00023212"/>
    </source>
</evidence>
<evidence type="ECO:0000313" key="9">
    <source>
        <dbReference type="EMBL" id="CAE0274619.1"/>
    </source>
</evidence>
<evidence type="ECO:0000256" key="2">
    <source>
        <dbReference type="ARBA" id="ARBA00022490"/>
    </source>
</evidence>
<dbReference type="PRINTS" id="PR00190">
    <property type="entry name" value="ACTIN"/>
</dbReference>
<dbReference type="InterPro" id="IPR004000">
    <property type="entry name" value="Actin"/>
</dbReference>
<dbReference type="InterPro" id="IPR043129">
    <property type="entry name" value="ATPase_NBD"/>
</dbReference>
<evidence type="ECO:0000256" key="7">
    <source>
        <dbReference type="ARBA" id="ARBA00038483"/>
    </source>
</evidence>
<sequence>MAEANQPIVIDNGSGVLKAGFAGADKPRIVFRSCIGRTKHARVMPGGALEGSDSFIGSKAEEHRGALKLSYAMENGIVQNWADMEKIWSYVYSRDNLNVMSEDHAVLLTEAPLNPFSNREKAAEIFFEALNVPALFCSIQAILSLYASGRTTGVVLDSGDGVTHVVPVYEGFALPHAVKRMDIAGRSITNYLQILLRRSGRVFTTSSELEVVRQIKENCCVVAFNPAEQEKQAKNAFPYTLPDGSVVDLGPETFRAPEVLFQPDLIGSECRGVHDILVNSIMQADIDLRKILFSQVVLAGGSTMFPGFGDRLLNEVRKHSMSPKDTKIRIAAPPERLFSTWIGGSILASLSTFKSMWISKADYLEHGSRILISKQL</sequence>
<dbReference type="GO" id="GO:0005524">
    <property type="term" value="F:ATP binding"/>
    <property type="evidence" value="ECO:0007669"/>
    <property type="project" value="UniProtKB-KW"/>
</dbReference>
<proteinExistence type="inferred from homology"/>
<evidence type="ECO:0008006" key="10">
    <source>
        <dbReference type="Google" id="ProtNLM"/>
    </source>
</evidence>
<keyword evidence="2" id="KW-0963">Cytoplasm</keyword>
<keyword evidence="4" id="KW-0378">Hydrolase</keyword>
<dbReference type="Pfam" id="PF00022">
    <property type="entry name" value="Actin"/>
    <property type="match status" value="1"/>
</dbReference>
<dbReference type="FunFam" id="3.30.420.40:FF:000058">
    <property type="entry name" value="Putative actin-related protein 5"/>
    <property type="match status" value="1"/>
</dbReference>
<dbReference type="SMART" id="SM00268">
    <property type="entry name" value="ACTIN"/>
    <property type="match status" value="1"/>
</dbReference>
<keyword evidence="3" id="KW-0547">Nucleotide-binding</keyword>
<comment type="similarity">
    <text evidence="7">Belongs to the actin family. ARP1 subfamily.</text>
</comment>
<evidence type="ECO:0000256" key="4">
    <source>
        <dbReference type="ARBA" id="ARBA00022801"/>
    </source>
</evidence>
<evidence type="ECO:0000256" key="5">
    <source>
        <dbReference type="ARBA" id="ARBA00022840"/>
    </source>
</evidence>
<dbReference type="PANTHER" id="PTHR11937">
    <property type="entry name" value="ACTIN"/>
    <property type="match status" value="1"/>
</dbReference>
<comment type="subcellular location">
    <subcellularLocation>
        <location evidence="1">Cytoplasm</location>
        <location evidence="1">Cytoskeleton</location>
    </subcellularLocation>
</comment>
<reference evidence="9" key="1">
    <citation type="submission" date="2021-01" db="EMBL/GenBank/DDBJ databases">
        <authorList>
            <person name="Corre E."/>
            <person name="Pelletier E."/>
            <person name="Niang G."/>
            <person name="Scheremetjew M."/>
            <person name="Finn R."/>
            <person name="Kale V."/>
            <person name="Holt S."/>
            <person name="Cochrane G."/>
            <person name="Meng A."/>
            <person name="Brown T."/>
            <person name="Cohen L."/>
        </authorList>
    </citation>
    <scope>NUCLEOTIDE SEQUENCE</scope>
    <source>
        <strain evidence="9">CCAP 955/1</strain>
    </source>
</reference>
<dbReference type="GO" id="GO:0016787">
    <property type="term" value="F:hydrolase activity"/>
    <property type="evidence" value="ECO:0007669"/>
    <property type="project" value="UniProtKB-KW"/>
</dbReference>
<dbReference type="AlphaFoldDB" id="A0A7S3GRU2"/>
<dbReference type="FunFam" id="3.90.640.10:FF:000008">
    <property type="entry name" value="alpha-centractin isoform X1"/>
    <property type="match status" value="1"/>
</dbReference>
<comment type="catalytic activity">
    <reaction evidence="8">
        <text>ATP + H2O = ADP + phosphate + H(+)</text>
        <dbReference type="Rhea" id="RHEA:13065"/>
        <dbReference type="ChEBI" id="CHEBI:15377"/>
        <dbReference type="ChEBI" id="CHEBI:15378"/>
        <dbReference type="ChEBI" id="CHEBI:30616"/>
        <dbReference type="ChEBI" id="CHEBI:43474"/>
        <dbReference type="ChEBI" id="CHEBI:456216"/>
    </reaction>
</comment>
<name>A0A7S3GRU2_9STRA</name>
<keyword evidence="6" id="KW-0206">Cytoskeleton</keyword>
<dbReference type="Gene3D" id="3.90.640.10">
    <property type="entry name" value="Actin, Chain A, domain 4"/>
    <property type="match status" value="1"/>
</dbReference>
<protein>
    <recommendedName>
        <fullName evidence="10">Actin</fullName>
    </recommendedName>
</protein>
<dbReference type="EMBL" id="HBIC01006602">
    <property type="protein sequence ID" value="CAE0274619.1"/>
    <property type="molecule type" value="Transcribed_RNA"/>
</dbReference>
<organism evidence="9">
    <name type="scientific">Spumella elongata</name>
    <dbReference type="NCBI Taxonomy" id="89044"/>
    <lineage>
        <taxon>Eukaryota</taxon>
        <taxon>Sar</taxon>
        <taxon>Stramenopiles</taxon>
        <taxon>Ochrophyta</taxon>
        <taxon>Chrysophyceae</taxon>
        <taxon>Chromulinales</taxon>
        <taxon>Chromulinaceae</taxon>
        <taxon>Spumella</taxon>
    </lineage>
</organism>
<dbReference type="CDD" id="cd10216">
    <property type="entry name" value="ASKHA_NBD_Arp1"/>
    <property type="match status" value="1"/>
</dbReference>
<dbReference type="Gene3D" id="3.30.420.40">
    <property type="match status" value="2"/>
</dbReference>
<dbReference type="PROSITE" id="PS01132">
    <property type="entry name" value="ACTINS_ACT_LIKE"/>
    <property type="match status" value="1"/>
</dbReference>
<evidence type="ECO:0000256" key="1">
    <source>
        <dbReference type="ARBA" id="ARBA00004245"/>
    </source>
</evidence>
<dbReference type="InterPro" id="IPR020902">
    <property type="entry name" value="Actin/actin-like_CS"/>
</dbReference>
<dbReference type="FunFam" id="3.30.420.40:FF:000502">
    <property type="entry name" value="Actin-Related Proteins"/>
    <property type="match status" value="1"/>
</dbReference>
<accession>A0A7S3GRU2</accession>
<dbReference type="SUPFAM" id="SSF53067">
    <property type="entry name" value="Actin-like ATPase domain"/>
    <property type="match status" value="2"/>
</dbReference>